<keyword evidence="2" id="KW-1133">Transmembrane helix</keyword>
<feature type="compositionally biased region" description="Basic and acidic residues" evidence="1">
    <location>
        <begin position="1"/>
        <end position="16"/>
    </location>
</feature>
<feature type="compositionally biased region" description="Polar residues" evidence="1">
    <location>
        <begin position="149"/>
        <end position="164"/>
    </location>
</feature>
<sequence length="373" mass="39837">MVRSKNTKESGKDEGKITLSLDPTKIRTNPDLRSSAEDFKHENDMPLRDLGLRKLWSAVRPGRANSISKCEAGIADGDLAKASSNESGDEEETGPTSGPPACSLPLLQVWPSQDSPRGEADGQSFVFPGADEGANGFFDLSVQHDSGIDSIQVSPSPGSVTQCPTIHEPPPPPPPVTTSSPSPTFSSSRRPSTALLHPDHARLLRAPGSPEHVCLEEPPADFPVTVAFHHASCSSSTTSSMTSVAAATSRTSDPWLHPHDRDRRRSSTMTARYSLLDALDLEYALLRAAARGSVGPYSLSESIHKLTFTQSLAFPALARGLASKRSRSNQSANSRTLDPSDTGMNAFAKVVTALVLVLVSVLVFGVVYKFVRT</sequence>
<feature type="region of interest" description="Disordered" evidence="1">
    <location>
        <begin position="1"/>
        <end position="44"/>
    </location>
</feature>
<feature type="compositionally biased region" description="Low complexity" evidence="1">
    <location>
        <begin position="177"/>
        <end position="193"/>
    </location>
</feature>
<proteinExistence type="predicted"/>
<feature type="region of interest" description="Disordered" evidence="1">
    <location>
        <begin position="235"/>
        <end position="267"/>
    </location>
</feature>
<feature type="compositionally biased region" description="Pro residues" evidence="1">
    <location>
        <begin position="167"/>
        <end position="176"/>
    </location>
</feature>
<accession>A0A7R8VUS1</accession>
<gene>
    <name evidence="3" type="ORF">TDIB3V08_LOCUS9400</name>
</gene>
<feature type="transmembrane region" description="Helical" evidence="2">
    <location>
        <begin position="350"/>
        <end position="371"/>
    </location>
</feature>
<evidence type="ECO:0000256" key="1">
    <source>
        <dbReference type="SAM" id="MobiDB-lite"/>
    </source>
</evidence>
<feature type="compositionally biased region" description="Basic and acidic residues" evidence="1">
    <location>
        <begin position="24"/>
        <end position="44"/>
    </location>
</feature>
<organism evidence="3">
    <name type="scientific">Timema douglasi</name>
    <name type="common">Walking stick</name>
    <dbReference type="NCBI Taxonomy" id="61478"/>
    <lineage>
        <taxon>Eukaryota</taxon>
        <taxon>Metazoa</taxon>
        <taxon>Ecdysozoa</taxon>
        <taxon>Arthropoda</taxon>
        <taxon>Hexapoda</taxon>
        <taxon>Insecta</taxon>
        <taxon>Pterygota</taxon>
        <taxon>Neoptera</taxon>
        <taxon>Polyneoptera</taxon>
        <taxon>Phasmatodea</taxon>
        <taxon>Timematodea</taxon>
        <taxon>Timematoidea</taxon>
        <taxon>Timematidae</taxon>
        <taxon>Timema</taxon>
    </lineage>
</organism>
<dbReference type="AlphaFoldDB" id="A0A7R8VUS1"/>
<feature type="region of interest" description="Disordered" evidence="1">
    <location>
        <begin position="63"/>
        <end position="123"/>
    </location>
</feature>
<evidence type="ECO:0000313" key="3">
    <source>
        <dbReference type="EMBL" id="CAD7203227.1"/>
    </source>
</evidence>
<name>A0A7R8VUS1_TIMDO</name>
<feature type="compositionally biased region" description="Basic and acidic residues" evidence="1">
    <location>
        <begin position="256"/>
        <end position="265"/>
    </location>
</feature>
<reference evidence="3" key="1">
    <citation type="submission" date="2020-11" db="EMBL/GenBank/DDBJ databases">
        <authorList>
            <person name="Tran Van P."/>
        </authorList>
    </citation>
    <scope>NUCLEOTIDE SEQUENCE</scope>
</reference>
<dbReference type="EMBL" id="OA570337">
    <property type="protein sequence ID" value="CAD7203227.1"/>
    <property type="molecule type" value="Genomic_DNA"/>
</dbReference>
<keyword evidence="2" id="KW-0472">Membrane</keyword>
<keyword evidence="2" id="KW-0812">Transmembrane</keyword>
<evidence type="ECO:0000256" key="2">
    <source>
        <dbReference type="SAM" id="Phobius"/>
    </source>
</evidence>
<feature type="region of interest" description="Disordered" evidence="1">
    <location>
        <begin position="148"/>
        <end position="193"/>
    </location>
</feature>
<protein>
    <submittedName>
        <fullName evidence="3">Uncharacterized protein</fullName>
    </submittedName>
</protein>
<feature type="compositionally biased region" description="Low complexity" evidence="1">
    <location>
        <begin position="235"/>
        <end position="252"/>
    </location>
</feature>